<dbReference type="GO" id="GO:0051537">
    <property type="term" value="F:2 iron, 2 sulfur cluster binding"/>
    <property type="evidence" value="ECO:0007669"/>
    <property type="project" value="UniProtKB-KW"/>
</dbReference>
<keyword evidence="10" id="KW-1185">Reference proteome</keyword>
<evidence type="ECO:0000256" key="7">
    <source>
        <dbReference type="ARBA" id="ARBA00023163"/>
    </source>
</evidence>
<dbReference type="EMBL" id="QJVC01000020">
    <property type="protein sequence ID" value="PYI37538.1"/>
    <property type="molecule type" value="Genomic_DNA"/>
</dbReference>
<feature type="domain" description="HTH merR-type" evidence="8">
    <location>
        <begin position="9"/>
        <end position="77"/>
    </location>
</feature>
<dbReference type="GO" id="GO:0003700">
    <property type="term" value="F:DNA-binding transcription factor activity"/>
    <property type="evidence" value="ECO:0007669"/>
    <property type="project" value="InterPro"/>
</dbReference>
<dbReference type="InterPro" id="IPR000551">
    <property type="entry name" value="MerR-type_HTH_dom"/>
</dbReference>
<comment type="caution">
    <text evidence="9">The sequence shown here is derived from an EMBL/GenBank/DDBJ whole genome shotgun (WGS) entry which is preliminary data.</text>
</comment>
<dbReference type="AlphaFoldDB" id="A0A2V5ILL0"/>
<keyword evidence="2" id="KW-0479">Metal-binding</keyword>
<evidence type="ECO:0000256" key="5">
    <source>
        <dbReference type="ARBA" id="ARBA00023015"/>
    </source>
</evidence>
<evidence type="ECO:0000259" key="8">
    <source>
        <dbReference type="PROSITE" id="PS50937"/>
    </source>
</evidence>
<dbReference type="PANTHER" id="PTHR30204:SF0">
    <property type="entry name" value="REDOX-SENSITIVE TRANSCRIPTIONAL ACTIVATOR SOXR"/>
    <property type="match status" value="1"/>
</dbReference>
<dbReference type="Gene3D" id="1.10.1660.10">
    <property type="match status" value="1"/>
</dbReference>
<dbReference type="PRINTS" id="PR00040">
    <property type="entry name" value="HTHMERR"/>
</dbReference>
<evidence type="ECO:0000313" key="10">
    <source>
        <dbReference type="Proteomes" id="UP000247980"/>
    </source>
</evidence>
<gene>
    <name evidence="9" type="primary">soxR</name>
    <name evidence="9" type="ORF">CVS30_14790</name>
</gene>
<keyword evidence="1" id="KW-0001">2Fe-2S</keyword>
<dbReference type="GO" id="GO:0006979">
    <property type="term" value="P:response to oxidative stress"/>
    <property type="evidence" value="ECO:0007669"/>
    <property type="project" value="InterPro"/>
</dbReference>
<dbReference type="PANTHER" id="PTHR30204">
    <property type="entry name" value="REDOX-CYCLING DRUG-SENSING TRANSCRIPTIONAL ACTIVATOR SOXR"/>
    <property type="match status" value="1"/>
</dbReference>
<evidence type="ECO:0000256" key="3">
    <source>
        <dbReference type="ARBA" id="ARBA00023004"/>
    </source>
</evidence>
<dbReference type="GO" id="GO:0046872">
    <property type="term" value="F:metal ion binding"/>
    <property type="evidence" value="ECO:0007669"/>
    <property type="project" value="UniProtKB-KW"/>
</dbReference>
<dbReference type="GO" id="GO:0003677">
    <property type="term" value="F:DNA binding"/>
    <property type="evidence" value="ECO:0007669"/>
    <property type="project" value="UniProtKB-KW"/>
</dbReference>
<dbReference type="Proteomes" id="UP000247980">
    <property type="component" value="Unassembled WGS sequence"/>
</dbReference>
<protein>
    <submittedName>
        <fullName evidence="9">Redox-sensitive transcriptional activator SoxR</fullName>
    </submittedName>
</protein>
<dbReference type="InterPro" id="IPR015358">
    <property type="entry name" value="Tscrpt_reg_MerR_DNA-bd"/>
</dbReference>
<accession>A0A2V5ILL0</accession>
<dbReference type="SUPFAM" id="SSF46955">
    <property type="entry name" value="Putative DNA-binding domain"/>
    <property type="match status" value="1"/>
</dbReference>
<proteinExistence type="predicted"/>
<keyword evidence="4" id="KW-0411">Iron-sulfur</keyword>
<keyword evidence="6" id="KW-0238">DNA-binding</keyword>
<dbReference type="PROSITE" id="PS50937">
    <property type="entry name" value="HTH_MERR_2"/>
    <property type="match status" value="1"/>
</dbReference>
<sequence>MTTSESKSLLPIGEIASRAGLSVPTIRYYESRNLITSERTSGNKRLFRRYTLRRLAIIAAGQRVGLTLTEIAEALAELPSDRAPSQDQWHQLSTHWALMVARRIRQLEKLQGSLDECIGCGCLSLKKCHLFNPHDEAALEGPGSRWIRKSMEYDGESPKS</sequence>
<dbReference type="NCBIfam" id="TIGR01950">
    <property type="entry name" value="SoxR"/>
    <property type="match status" value="1"/>
</dbReference>
<name>A0A2V5ILL0_9MICC</name>
<keyword evidence="5" id="KW-0805">Transcription regulation</keyword>
<reference evidence="9 10" key="1">
    <citation type="submission" date="2018-05" db="EMBL/GenBank/DDBJ databases">
        <title>Genetic diversity of glacier-inhabiting Cryobacterium bacteria in China and description of Cryobacterium mengkeensis sp. nov. and Arthrobacter glacialis sp. nov.</title>
        <authorList>
            <person name="Liu Q."/>
            <person name="Xin Y.-H."/>
        </authorList>
    </citation>
    <scope>NUCLEOTIDE SEQUENCE [LARGE SCALE GENOMIC DNA]</scope>
    <source>
        <strain evidence="9 10">B7</strain>
    </source>
</reference>
<keyword evidence="7" id="KW-0804">Transcription</keyword>
<dbReference type="InterPro" id="IPR047057">
    <property type="entry name" value="MerR_fam"/>
</dbReference>
<dbReference type="Pfam" id="PF09278">
    <property type="entry name" value="MerR-DNA-bind"/>
    <property type="match status" value="1"/>
</dbReference>
<evidence type="ECO:0000256" key="2">
    <source>
        <dbReference type="ARBA" id="ARBA00022723"/>
    </source>
</evidence>
<organism evidence="9 10">
    <name type="scientific">Arthrobacter psychrolactophilus</name>
    <dbReference type="NCBI Taxonomy" id="92442"/>
    <lineage>
        <taxon>Bacteria</taxon>
        <taxon>Bacillati</taxon>
        <taxon>Actinomycetota</taxon>
        <taxon>Actinomycetes</taxon>
        <taxon>Micrococcales</taxon>
        <taxon>Micrococcaceae</taxon>
        <taxon>Arthrobacter</taxon>
    </lineage>
</organism>
<dbReference type="InterPro" id="IPR009061">
    <property type="entry name" value="DNA-bd_dom_put_sf"/>
</dbReference>
<dbReference type="OrthoDB" id="9802944at2"/>
<dbReference type="RefSeq" id="WP_110486278.1">
    <property type="nucleotide sequence ID" value="NZ_QJVC01000020.1"/>
</dbReference>
<dbReference type="PROSITE" id="PS00552">
    <property type="entry name" value="HTH_MERR_1"/>
    <property type="match status" value="1"/>
</dbReference>
<dbReference type="Pfam" id="PF00376">
    <property type="entry name" value="MerR"/>
    <property type="match status" value="1"/>
</dbReference>
<dbReference type="InterPro" id="IPR010211">
    <property type="entry name" value="Redox-sen_tscrpt-act_SoxR"/>
</dbReference>
<dbReference type="SMART" id="SM00422">
    <property type="entry name" value="HTH_MERR"/>
    <property type="match status" value="1"/>
</dbReference>
<evidence type="ECO:0000256" key="6">
    <source>
        <dbReference type="ARBA" id="ARBA00023125"/>
    </source>
</evidence>
<evidence type="ECO:0000313" key="9">
    <source>
        <dbReference type="EMBL" id="PYI37538.1"/>
    </source>
</evidence>
<evidence type="ECO:0000256" key="1">
    <source>
        <dbReference type="ARBA" id="ARBA00022714"/>
    </source>
</evidence>
<evidence type="ECO:0000256" key="4">
    <source>
        <dbReference type="ARBA" id="ARBA00023014"/>
    </source>
</evidence>
<keyword evidence="3" id="KW-0408">Iron</keyword>